<accession>A0A0E9S8A4</accession>
<name>A0A0E9S8A4_ANGAN</name>
<proteinExistence type="predicted"/>
<evidence type="ECO:0000313" key="1">
    <source>
        <dbReference type="EMBL" id="JAH36900.1"/>
    </source>
</evidence>
<protein>
    <submittedName>
        <fullName evidence="1">Uncharacterized protein</fullName>
    </submittedName>
</protein>
<dbReference type="EMBL" id="GBXM01071677">
    <property type="protein sequence ID" value="JAH36900.1"/>
    <property type="molecule type" value="Transcribed_RNA"/>
</dbReference>
<reference evidence="1" key="2">
    <citation type="journal article" date="2015" name="Fish Shellfish Immunol.">
        <title>Early steps in the European eel (Anguilla anguilla)-Vibrio vulnificus interaction in the gills: Role of the RtxA13 toxin.</title>
        <authorList>
            <person name="Callol A."/>
            <person name="Pajuelo D."/>
            <person name="Ebbesson L."/>
            <person name="Teles M."/>
            <person name="MacKenzie S."/>
            <person name="Amaro C."/>
        </authorList>
    </citation>
    <scope>NUCLEOTIDE SEQUENCE</scope>
</reference>
<sequence length="64" mass="7161">MSFTSTPLIFSYSPQGSLQMGSIFNYQDLSPVLSVQLKCSVFLYQPSWSAASQQLEITFESDQT</sequence>
<dbReference type="AlphaFoldDB" id="A0A0E9S8A4"/>
<organism evidence="1">
    <name type="scientific">Anguilla anguilla</name>
    <name type="common">European freshwater eel</name>
    <name type="synonym">Muraena anguilla</name>
    <dbReference type="NCBI Taxonomy" id="7936"/>
    <lineage>
        <taxon>Eukaryota</taxon>
        <taxon>Metazoa</taxon>
        <taxon>Chordata</taxon>
        <taxon>Craniata</taxon>
        <taxon>Vertebrata</taxon>
        <taxon>Euteleostomi</taxon>
        <taxon>Actinopterygii</taxon>
        <taxon>Neopterygii</taxon>
        <taxon>Teleostei</taxon>
        <taxon>Anguilliformes</taxon>
        <taxon>Anguillidae</taxon>
        <taxon>Anguilla</taxon>
    </lineage>
</organism>
<reference evidence="1" key="1">
    <citation type="submission" date="2014-11" db="EMBL/GenBank/DDBJ databases">
        <authorList>
            <person name="Amaro Gonzalez C."/>
        </authorList>
    </citation>
    <scope>NUCLEOTIDE SEQUENCE</scope>
</reference>